<keyword evidence="8" id="KW-0391">Immunity</keyword>
<keyword evidence="5" id="KW-0963">Cytoplasm</keyword>
<evidence type="ECO:0000256" key="6">
    <source>
        <dbReference type="ARBA" id="ARBA00022553"/>
    </source>
</evidence>
<name>A0A1U8DBN9_ALLSI</name>
<dbReference type="GO" id="GO:0046856">
    <property type="term" value="P:phosphatidylinositol dephosphorylation"/>
    <property type="evidence" value="ECO:0007669"/>
    <property type="project" value="InterPro"/>
</dbReference>
<dbReference type="InterPro" id="IPR000300">
    <property type="entry name" value="IPPc"/>
</dbReference>
<evidence type="ECO:0000256" key="9">
    <source>
        <dbReference type="ARBA" id="ARBA00022999"/>
    </source>
</evidence>
<evidence type="ECO:0000256" key="11">
    <source>
        <dbReference type="ARBA" id="ARBA00023212"/>
    </source>
</evidence>
<dbReference type="SUPFAM" id="SSF56219">
    <property type="entry name" value="DNase I-like"/>
    <property type="match status" value="1"/>
</dbReference>
<dbReference type="PANTHER" id="PTHR46051">
    <property type="entry name" value="SH2 DOMAIN-CONTAINING PROTEIN"/>
    <property type="match status" value="1"/>
</dbReference>
<feature type="compositionally biased region" description="Polar residues" evidence="12">
    <location>
        <begin position="801"/>
        <end position="818"/>
    </location>
</feature>
<feature type="compositionally biased region" description="Polar residues" evidence="12">
    <location>
        <begin position="958"/>
        <end position="967"/>
    </location>
</feature>
<feature type="compositionally biased region" description="Basic and acidic residues" evidence="12">
    <location>
        <begin position="968"/>
        <end position="978"/>
    </location>
</feature>
<evidence type="ECO:0000256" key="4">
    <source>
        <dbReference type="ARBA" id="ARBA00012981"/>
    </source>
</evidence>
<evidence type="ECO:0000313" key="14">
    <source>
        <dbReference type="Proteomes" id="UP000189705"/>
    </source>
</evidence>
<dbReference type="Proteomes" id="UP000189705">
    <property type="component" value="Unplaced"/>
</dbReference>
<dbReference type="InterPro" id="IPR057509">
    <property type="entry name" value="C2_SHIP1-2_2nd"/>
</dbReference>
<dbReference type="GO" id="GO:0016020">
    <property type="term" value="C:membrane"/>
    <property type="evidence" value="ECO:0007669"/>
    <property type="project" value="UniProtKB-SubCell"/>
</dbReference>
<evidence type="ECO:0000256" key="12">
    <source>
        <dbReference type="SAM" id="MobiDB-lite"/>
    </source>
</evidence>
<evidence type="ECO:0000313" key="15">
    <source>
        <dbReference type="RefSeq" id="XP_014377751.1"/>
    </source>
</evidence>
<dbReference type="GO" id="GO:0009968">
    <property type="term" value="P:negative regulation of signal transduction"/>
    <property type="evidence" value="ECO:0007669"/>
    <property type="project" value="TreeGrafter"/>
</dbReference>
<dbReference type="GeneID" id="102380530"/>
<dbReference type="CTD" id="3635"/>
<reference evidence="15" key="1">
    <citation type="submission" date="2025-08" db="UniProtKB">
        <authorList>
            <consortium name="RefSeq"/>
        </authorList>
    </citation>
    <scope>IDENTIFICATION</scope>
</reference>
<dbReference type="FunFam" id="3.60.10.10:FF:000005">
    <property type="entry name" value="phosphatidylinositol 3,4,5-trisphosphate 5-phosphatase 1"/>
    <property type="match status" value="1"/>
</dbReference>
<keyword evidence="11" id="KW-0206">Cytoskeleton</keyword>
<dbReference type="GO" id="GO:0034485">
    <property type="term" value="F:phosphatidylinositol-3,4,5-trisphosphate 5-phosphatase activity"/>
    <property type="evidence" value="ECO:0007669"/>
    <property type="project" value="UniProtKB-EC"/>
</dbReference>
<dbReference type="SMART" id="SM00128">
    <property type="entry name" value="IPPc"/>
    <property type="match status" value="1"/>
</dbReference>
<dbReference type="GO" id="GO:0050776">
    <property type="term" value="P:regulation of immune response"/>
    <property type="evidence" value="ECO:0007669"/>
    <property type="project" value="TreeGrafter"/>
</dbReference>
<dbReference type="GO" id="GO:0045779">
    <property type="term" value="P:negative regulation of bone resorption"/>
    <property type="evidence" value="ECO:0007669"/>
    <property type="project" value="TreeGrafter"/>
</dbReference>
<feature type="compositionally biased region" description="Low complexity" evidence="12">
    <location>
        <begin position="859"/>
        <end position="868"/>
    </location>
</feature>
<evidence type="ECO:0000256" key="1">
    <source>
        <dbReference type="ARBA" id="ARBA00004170"/>
    </source>
</evidence>
<dbReference type="InterPro" id="IPR036691">
    <property type="entry name" value="Endo/exonu/phosph_ase_sf"/>
</dbReference>
<keyword evidence="7" id="KW-0378">Hydrolase</keyword>
<organism evidence="14 15">
    <name type="scientific">Alligator sinensis</name>
    <name type="common">Chinese alligator</name>
    <dbReference type="NCBI Taxonomy" id="38654"/>
    <lineage>
        <taxon>Eukaryota</taxon>
        <taxon>Metazoa</taxon>
        <taxon>Chordata</taxon>
        <taxon>Craniata</taxon>
        <taxon>Vertebrata</taxon>
        <taxon>Euteleostomi</taxon>
        <taxon>Archelosauria</taxon>
        <taxon>Archosauria</taxon>
        <taxon>Crocodylia</taxon>
        <taxon>Alligatoridae</taxon>
        <taxon>Alligatorinae</taxon>
        <taxon>Alligator</taxon>
    </lineage>
</organism>
<sequence>MSLSETLLQRLQYQDTSSVSEEHLKLIQDYLRVHITSDLEMVQTGSCSLPQLKKLLTAICKGLFSEASRTLPSLESIQKVFDQQLHPGLHQRPQLLGEASPVNVVLKLNQLISLLSSIEDKVKTLLIEGPDSTHRRSLIPPITFEVKADSLGISPKIHLKVDVEMGKLIIKRAKDGPEDKFYNQKKILQLIKSQKFPNKLVIVLETEKEKTQRKEYVFSDSKKREGFCQLLQQMKNKHSEQPEPDMITIFIGTWNMGAAPPPKKIISWFLSKGQGKTRDDTADYIPHDIYVIGTQEDPQGEKEWLEILRQSLQEITSISFKVIAIHTLWNIRVVVLAKPEHENRISHISTDNVKTGIANTLGNKGAVGVSFVFNGTSFGFVNSHLTSGSEKKHRRNQNYTSILRFLTLGDKKLSPFNITHRFTHLFWLGDLNYRVDLPTTEAENIIQKIRQQQYPELLPFDQLLMERKDQKVFLQFAPTSFVSEEEEITFAPTYRFERGTREKYAYTKQKATGMKYNLPSWCDRVLWKSYPMVHVVCQSYGCTSDIMTSDHSPVFATFEVGVTSQFVSKNDSKYTDSQGEIEFLHCSATLKTKSQTKFYIEFHSSCLESFVKSQEGENEDGNEGELVVKFVDTLPKLTPIISDPEYLLDQHILISIKSSDSDESYGEGCIALRREATESLVPFHTVLTHHGEKTGVFQGEVKLQTSQGKQREKLYDFVKIERDETIGQKPKGAGSLDPTKDWDQTNRKSKSTHLMAKEAAAVARFWGSASTLPDTQSKEDMLRSTLTDINNPNYMGMVSFSQQQSAPSQLKQTSSSDQPPALWNYEQQPKENASAVGQKESSSTPPSQSPLSPKAPVLSTTSRSSASRSQEHLPAEVGKIMAESLLQEEGQQKPEMFDNPLYGSMSCKGKVMSKKEPSRKEHAATSDPSFLLTKSQETESSKSSSKQQSPPFLVPTSRFRSYTCSGQSEEKTMNEKVQGKQKSAVSLENPAPLKKPVKPSRSEIGPSNQGQVNKPPLPTKSRAVLDMQNIKGRDYRDSLELPHTGKHRTEEGPVSRTSTP</sequence>
<dbReference type="GO" id="GO:0002376">
    <property type="term" value="P:immune system process"/>
    <property type="evidence" value="ECO:0007669"/>
    <property type="project" value="UniProtKB-KW"/>
</dbReference>
<keyword evidence="14" id="KW-1185">Reference proteome</keyword>
<dbReference type="InterPro" id="IPR057510">
    <property type="entry name" value="C2_SHIP1-2_first"/>
</dbReference>
<dbReference type="GO" id="GO:0005856">
    <property type="term" value="C:cytoskeleton"/>
    <property type="evidence" value="ECO:0007669"/>
    <property type="project" value="UniProtKB-SubCell"/>
</dbReference>
<dbReference type="Gene3D" id="3.60.10.10">
    <property type="entry name" value="Endonuclease/exonuclease/phosphatase"/>
    <property type="match status" value="1"/>
</dbReference>
<dbReference type="RefSeq" id="XP_014377751.1">
    <property type="nucleotide sequence ID" value="XM_014522265.1"/>
</dbReference>
<evidence type="ECO:0000256" key="8">
    <source>
        <dbReference type="ARBA" id="ARBA00022859"/>
    </source>
</evidence>
<dbReference type="CDD" id="cd09100">
    <property type="entry name" value="INPP5c_SHIP1-INPP5D"/>
    <property type="match status" value="1"/>
</dbReference>
<evidence type="ECO:0000256" key="7">
    <source>
        <dbReference type="ARBA" id="ARBA00022801"/>
    </source>
</evidence>
<dbReference type="PANTHER" id="PTHR46051:SF3">
    <property type="entry name" value="PHOSPHATIDYLINOSITOL 3,4,5-TRISPHOSPHATE 5-PHOSPHATASE 1"/>
    <property type="match status" value="1"/>
</dbReference>
<accession>A0A1U8DBN9</accession>
<evidence type="ECO:0000256" key="3">
    <source>
        <dbReference type="ARBA" id="ARBA00008734"/>
    </source>
</evidence>
<dbReference type="Pfam" id="PF24147">
    <property type="entry name" value="C2_SHIP1-2_2nd"/>
    <property type="match status" value="1"/>
</dbReference>
<evidence type="ECO:0000259" key="13">
    <source>
        <dbReference type="SMART" id="SM00128"/>
    </source>
</evidence>
<keyword evidence="6" id="KW-0597">Phosphoprotein</keyword>
<proteinExistence type="inferred from homology"/>
<keyword evidence="10" id="KW-0472">Membrane</keyword>
<feature type="compositionally biased region" description="Basic and acidic residues" evidence="12">
    <location>
        <begin position="1031"/>
        <end position="1040"/>
    </location>
</feature>
<feature type="compositionally biased region" description="Low complexity" evidence="12">
    <location>
        <begin position="841"/>
        <end position="852"/>
    </location>
</feature>
<feature type="region of interest" description="Disordered" evidence="12">
    <location>
        <begin position="726"/>
        <end position="753"/>
    </location>
</feature>
<dbReference type="GO" id="GO:0045659">
    <property type="term" value="P:negative regulation of neutrophil differentiation"/>
    <property type="evidence" value="ECO:0007669"/>
    <property type="project" value="TreeGrafter"/>
</dbReference>
<dbReference type="Pfam" id="PF24150">
    <property type="entry name" value="C2_SHIP1-2_first"/>
    <property type="match status" value="1"/>
</dbReference>
<dbReference type="GO" id="GO:0045579">
    <property type="term" value="P:positive regulation of B cell differentiation"/>
    <property type="evidence" value="ECO:0007669"/>
    <property type="project" value="TreeGrafter"/>
</dbReference>
<gene>
    <name evidence="15" type="primary">INPP5D</name>
</gene>
<dbReference type="EC" id="3.1.3.86" evidence="4"/>
<evidence type="ECO:0000256" key="5">
    <source>
        <dbReference type="ARBA" id="ARBA00022490"/>
    </source>
</evidence>
<feature type="domain" description="Inositol polyphosphate-related phosphatase" evidence="13">
    <location>
        <begin position="245"/>
        <end position="568"/>
    </location>
</feature>
<evidence type="ECO:0000256" key="2">
    <source>
        <dbReference type="ARBA" id="ARBA00004245"/>
    </source>
</evidence>
<protein>
    <recommendedName>
        <fullName evidence="4">phosphatidylinositol-3,4,5-trisphosphate 5-phosphatase</fullName>
        <ecNumber evidence="4">3.1.3.86</ecNumber>
    </recommendedName>
</protein>
<evidence type="ECO:0000256" key="10">
    <source>
        <dbReference type="ARBA" id="ARBA00023136"/>
    </source>
</evidence>
<feature type="region of interest" description="Disordered" evidence="12">
    <location>
        <begin position="801"/>
        <end position="1060"/>
    </location>
</feature>
<comment type="subcellular location">
    <subcellularLocation>
        <location evidence="2">Cytoplasm</location>
        <location evidence="2">Cytoskeleton</location>
    </subcellularLocation>
    <subcellularLocation>
        <location evidence="1">Membrane</location>
        <topology evidence="1">Peripheral membrane protein</topology>
    </subcellularLocation>
</comment>
<comment type="similarity">
    <text evidence="3">Belongs to the inositol 1,4,5-trisphosphate 5-phosphatase family.</text>
</comment>
<dbReference type="AlphaFoldDB" id="A0A1U8DBN9"/>
<dbReference type="Pfam" id="PF22669">
    <property type="entry name" value="Exo_endo_phos2"/>
    <property type="match status" value="1"/>
</dbReference>
<feature type="compositionally biased region" description="Basic and acidic residues" evidence="12">
    <location>
        <begin position="913"/>
        <end position="924"/>
    </location>
</feature>
<dbReference type="GO" id="GO:0005829">
    <property type="term" value="C:cytosol"/>
    <property type="evidence" value="ECO:0007669"/>
    <property type="project" value="TreeGrafter"/>
</dbReference>
<keyword evidence="9" id="KW-0727">SH2 domain</keyword>